<dbReference type="Proteomes" id="UP000803884">
    <property type="component" value="Unassembled WGS sequence"/>
</dbReference>
<dbReference type="AlphaFoldDB" id="A0AB34KWR9"/>
<sequence length="500" mass="54594">MDAHANDVLDGLIPQTQTSVPVTPQPPHANIPVDTTETVAKEQADRVEDATASMTPPPSAQVPANGRAKSHASTPSCSHVSTPPPTVDTLSQESNTRTVGGYARTMSSDQIASASADELRSKVAELQAAYQEAKMSAAHHRLQYQMLAQESAAAIERMAVEARMVQCENDVIHVAEQAKAAVSPLQSSPMQDGTIPVQKDLYQRMCREIQHLQENNRFLEAEHRQQEKVIFRQDTEIAGLSDKVLMMRDRIRKHRDDQNRARSASLGRHLDGTPRSVYSTPRRPQMVSHDQPQPFAALLQASEMASQEAGAGKSYGSRGAGKKGHSRNISLPVTPHRSRKQPPLFETPQGGHHQLAMPSTAPVQRTSNLRTPDIYSQRTLPVKRSQPLASDGTVSASDHDDNDSEAETDILEPNEIDEPQASLTASQMLRANPERLNQPSYDQYAQNVRPAPRSGSNLRQGKLFGAVRKANVVRAGEDEPPAKRARTGEAIGLGIRGVPQ</sequence>
<evidence type="ECO:0008006" key="5">
    <source>
        <dbReference type="Google" id="ProtNLM"/>
    </source>
</evidence>
<feature type="region of interest" description="Disordered" evidence="2">
    <location>
        <begin position="303"/>
        <end position="416"/>
    </location>
</feature>
<dbReference type="RefSeq" id="XP_069232452.1">
    <property type="nucleotide sequence ID" value="XM_069370723.1"/>
</dbReference>
<feature type="region of interest" description="Disordered" evidence="2">
    <location>
        <begin position="1"/>
        <end position="94"/>
    </location>
</feature>
<dbReference type="GeneID" id="96003561"/>
<feature type="compositionally biased region" description="Basic and acidic residues" evidence="2">
    <location>
        <begin position="39"/>
        <end position="49"/>
    </location>
</feature>
<evidence type="ECO:0000256" key="2">
    <source>
        <dbReference type="SAM" id="MobiDB-lite"/>
    </source>
</evidence>
<feature type="compositionally biased region" description="Polar residues" evidence="2">
    <location>
        <begin position="71"/>
        <end position="81"/>
    </location>
</feature>
<dbReference type="EMBL" id="JAAQHG020000005">
    <property type="protein sequence ID" value="KAL1589347.1"/>
    <property type="molecule type" value="Genomic_DNA"/>
</dbReference>
<evidence type="ECO:0000313" key="3">
    <source>
        <dbReference type="EMBL" id="KAL1589347.1"/>
    </source>
</evidence>
<feature type="compositionally biased region" description="Acidic residues" evidence="2">
    <location>
        <begin position="400"/>
        <end position="416"/>
    </location>
</feature>
<feature type="region of interest" description="Disordered" evidence="2">
    <location>
        <begin position="252"/>
        <end position="290"/>
    </location>
</feature>
<proteinExistence type="predicted"/>
<keyword evidence="1" id="KW-0175">Coiled coil</keyword>
<feature type="region of interest" description="Disordered" evidence="2">
    <location>
        <begin position="475"/>
        <end position="500"/>
    </location>
</feature>
<evidence type="ECO:0000313" key="4">
    <source>
        <dbReference type="Proteomes" id="UP000803884"/>
    </source>
</evidence>
<gene>
    <name evidence="3" type="ORF">WHR41_02117</name>
</gene>
<accession>A0AB34KWR9</accession>
<evidence type="ECO:0000256" key="1">
    <source>
        <dbReference type="SAM" id="Coils"/>
    </source>
</evidence>
<reference evidence="3 4" key="1">
    <citation type="journal article" date="2020" name="Microbiol. Resour. Announc.">
        <title>Draft Genome Sequence of a Cladosporium Species Isolated from the Mesophotic Ascidian Didemnum maculosum.</title>
        <authorList>
            <person name="Gioti A."/>
            <person name="Siaperas R."/>
            <person name="Nikolaivits E."/>
            <person name="Le Goff G."/>
            <person name="Ouazzani J."/>
            <person name="Kotoulas G."/>
            <person name="Topakas E."/>
        </authorList>
    </citation>
    <scope>NUCLEOTIDE SEQUENCE [LARGE SCALE GENOMIC DNA]</scope>
    <source>
        <strain evidence="3 4">TM138-S3</strain>
    </source>
</reference>
<name>A0AB34KWR9_9PEZI</name>
<organism evidence="3 4">
    <name type="scientific">Cladosporium halotolerans</name>
    <dbReference type="NCBI Taxonomy" id="1052096"/>
    <lineage>
        <taxon>Eukaryota</taxon>
        <taxon>Fungi</taxon>
        <taxon>Dikarya</taxon>
        <taxon>Ascomycota</taxon>
        <taxon>Pezizomycotina</taxon>
        <taxon>Dothideomycetes</taxon>
        <taxon>Dothideomycetidae</taxon>
        <taxon>Cladosporiales</taxon>
        <taxon>Cladosporiaceae</taxon>
        <taxon>Cladosporium</taxon>
    </lineage>
</organism>
<comment type="caution">
    <text evidence="3">The sequence shown here is derived from an EMBL/GenBank/DDBJ whole genome shotgun (WGS) entry which is preliminary data.</text>
</comment>
<feature type="compositionally biased region" description="Polar residues" evidence="2">
    <location>
        <begin position="361"/>
        <end position="379"/>
    </location>
</feature>
<feature type="coiled-coil region" evidence="1">
    <location>
        <begin position="202"/>
        <end position="229"/>
    </location>
</feature>
<protein>
    <recommendedName>
        <fullName evidence="5">FAD-dependent oxidoreductase-like enzyme</fullName>
    </recommendedName>
</protein>
<keyword evidence="4" id="KW-1185">Reference proteome</keyword>